<evidence type="ECO:0000256" key="1">
    <source>
        <dbReference type="SAM" id="Phobius"/>
    </source>
</evidence>
<feature type="transmembrane region" description="Helical" evidence="1">
    <location>
        <begin position="290"/>
        <end position="313"/>
    </location>
</feature>
<keyword evidence="1" id="KW-1133">Transmembrane helix</keyword>
<gene>
    <name evidence="2" type="ORF">SAMN04487766_10720</name>
</gene>
<dbReference type="Proteomes" id="UP000199671">
    <property type="component" value="Unassembled WGS sequence"/>
</dbReference>
<dbReference type="AlphaFoldDB" id="A0A1G9W6R1"/>
<feature type="transmembrane region" description="Helical" evidence="1">
    <location>
        <begin position="163"/>
        <end position="184"/>
    </location>
</feature>
<keyword evidence="1" id="KW-0472">Membrane</keyword>
<keyword evidence="1" id="KW-0812">Transmembrane</keyword>
<feature type="transmembrane region" description="Helical" evidence="1">
    <location>
        <begin position="196"/>
        <end position="218"/>
    </location>
</feature>
<feature type="transmembrane region" description="Helical" evidence="1">
    <location>
        <begin position="454"/>
        <end position="473"/>
    </location>
</feature>
<evidence type="ECO:0000313" key="2">
    <source>
        <dbReference type="EMBL" id="SDM80244.1"/>
    </source>
</evidence>
<feature type="transmembrane region" description="Helical" evidence="1">
    <location>
        <begin position="127"/>
        <end position="157"/>
    </location>
</feature>
<feature type="transmembrane region" description="Helical" evidence="1">
    <location>
        <begin position="340"/>
        <end position="364"/>
    </location>
</feature>
<feature type="transmembrane region" description="Helical" evidence="1">
    <location>
        <begin position="385"/>
        <end position="408"/>
    </location>
</feature>
<feature type="transmembrane region" description="Helical" evidence="1">
    <location>
        <begin position="501"/>
        <end position="519"/>
    </location>
</feature>
<reference evidence="2 3" key="1">
    <citation type="submission" date="2016-10" db="EMBL/GenBank/DDBJ databases">
        <authorList>
            <person name="de Groot N.N."/>
        </authorList>
    </citation>
    <scope>NUCLEOTIDE SEQUENCE [LARGE SCALE GENOMIC DNA]</scope>
    <source>
        <strain evidence="2 3">KPR-7B</strain>
    </source>
</reference>
<dbReference type="EMBL" id="FNHU01000007">
    <property type="protein sequence ID" value="SDM80244.1"/>
    <property type="molecule type" value="Genomic_DNA"/>
</dbReference>
<protein>
    <submittedName>
        <fullName evidence="2">ABC-2 type transport system permease protein</fullName>
    </submittedName>
</protein>
<feature type="transmembrane region" description="Helical" evidence="1">
    <location>
        <begin position="87"/>
        <end position="106"/>
    </location>
</feature>
<proteinExistence type="predicted"/>
<sequence>MLGARPLAGLGRMVALGLRTCWPSLILTAGVSVALVVAVAIGIKGLYQTPTSRLEYAATAGASIPNIAFNGRGYGLSSLGGITGAEVGFMGQLLFPLLGLLAAIRLTRREEETGRTELLTASRVGRLAPLAAATVLLVVTALATGALITVGMVATGLPASGSAWYASGVSACILCFAAVGLLLAELCQQSLTARQLGIGLVLIAFLARFIVDGLEWEATWASPLGWLPEVRAFDAPQAWPLAAFGVTSLALLGACTVAAGRRDAGAGAFTPRPGPARGPARQRAWRLALVLERTATLTSAALVCLWTLLIGLFSEEMTKVIANPSVLAAMGLERATDPMAAMAATIMVAAAGAVALLGASRLGAEESAGRLGLLLSTRCSRTRLWLGWWATTLTSAAVVLIVSALLLGSSTWAVSGQEESFSTALEVGCAYLAPALLIAAVSALLAALDPHLPVAGWAIVLWTVVVGFLAEVLDLPEWARDLSPVHMVGVLPVDDPDLQVIAYQGGAALVLLVTSLIVFRRRSLRAG</sequence>
<feature type="transmembrane region" description="Helical" evidence="1">
    <location>
        <begin position="428"/>
        <end position="447"/>
    </location>
</feature>
<feature type="transmembrane region" description="Helical" evidence="1">
    <location>
        <begin position="21"/>
        <end position="43"/>
    </location>
</feature>
<organism evidence="2 3">
    <name type="scientific">Actinomyces ruminicola</name>
    <dbReference type="NCBI Taxonomy" id="332524"/>
    <lineage>
        <taxon>Bacteria</taxon>
        <taxon>Bacillati</taxon>
        <taxon>Actinomycetota</taxon>
        <taxon>Actinomycetes</taxon>
        <taxon>Actinomycetales</taxon>
        <taxon>Actinomycetaceae</taxon>
        <taxon>Actinomyces</taxon>
    </lineage>
</organism>
<evidence type="ECO:0000313" key="3">
    <source>
        <dbReference type="Proteomes" id="UP000199671"/>
    </source>
</evidence>
<accession>A0A1G9W6R1</accession>
<name>A0A1G9W6R1_9ACTO</name>
<feature type="transmembrane region" description="Helical" evidence="1">
    <location>
        <begin position="238"/>
        <end position="259"/>
    </location>
</feature>